<organism evidence="2 3">
    <name type="scientific">Halorussus gelatinilyticus</name>
    <dbReference type="NCBI Taxonomy" id="2937524"/>
    <lineage>
        <taxon>Archaea</taxon>
        <taxon>Methanobacteriati</taxon>
        <taxon>Methanobacteriota</taxon>
        <taxon>Stenosarchaea group</taxon>
        <taxon>Halobacteria</taxon>
        <taxon>Halobacteriales</taxon>
        <taxon>Haladaptataceae</taxon>
        <taxon>Halorussus</taxon>
    </lineage>
</organism>
<dbReference type="KEGG" id="haxz:M0R88_11480"/>
<accession>A0A8U0IE04</accession>
<proteinExistence type="predicted"/>
<keyword evidence="1" id="KW-0812">Transmembrane</keyword>
<dbReference type="GeneID" id="72190485"/>
<evidence type="ECO:0000256" key="1">
    <source>
        <dbReference type="SAM" id="Phobius"/>
    </source>
</evidence>
<protein>
    <submittedName>
        <fullName evidence="2">Uncharacterized protein</fullName>
    </submittedName>
</protein>
<keyword evidence="1" id="KW-0472">Membrane</keyword>
<keyword evidence="1" id="KW-1133">Transmembrane helix</keyword>
<name>A0A8U0IE04_9EURY</name>
<evidence type="ECO:0000313" key="2">
    <source>
        <dbReference type="EMBL" id="UPV99147.1"/>
    </source>
</evidence>
<feature type="transmembrane region" description="Helical" evidence="1">
    <location>
        <begin position="42"/>
        <end position="59"/>
    </location>
</feature>
<sequence length="96" mass="10320">MHGPLPDSRFRFAHRHLTWLDVLVSYAMMLAIPVAMWAASNLVTGGIAVAATAGLLVVGRRAYELARCFSECGGFALDVGGKARITVAWTHTDDSC</sequence>
<gene>
    <name evidence="2" type="ORF">M0R88_11480</name>
</gene>
<dbReference type="RefSeq" id="WP_248653649.1">
    <property type="nucleotide sequence ID" value="NZ_CP096658.1"/>
</dbReference>
<evidence type="ECO:0000313" key="3">
    <source>
        <dbReference type="Proteomes" id="UP000830434"/>
    </source>
</evidence>
<dbReference type="EMBL" id="CP096658">
    <property type="protein sequence ID" value="UPV99147.1"/>
    <property type="molecule type" value="Genomic_DNA"/>
</dbReference>
<dbReference type="AlphaFoldDB" id="A0A8U0IE04"/>
<dbReference type="Proteomes" id="UP000830434">
    <property type="component" value="Chromosome"/>
</dbReference>
<reference evidence="2" key="1">
    <citation type="submission" date="2022-04" db="EMBL/GenBank/DDBJ databases">
        <title>Diverse halophilic archaea isolated from saline environments.</title>
        <authorList>
            <person name="Cui H.-L."/>
        </authorList>
    </citation>
    <scope>NUCLEOTIDE SEQUENCE</scope>
    <source>
        <strain evidence="2">XZYJT40</strain>
    </source>
</reference>
<keyword evidence="3" id="KW-1185">Reference proteome</keyword>